<dbReference type="SMART" id="SM01370">
    <property type="entry name" value="TAFII55_N"/>
    <property type="match status" value="1"/>
</dbReference>
<keyword evidence="5" id="KW-0539">Nucleus</keyword>
<comment type="similarity">
    <text evidence="2">Belongs to the TAF7 family.</text>
</comment>
<dbReference type="VEuPathDB" id="ToxoDB:EMWEY_00030360"/>
<protein>
    <recommendedName>
        <fullName evidence="7">TAFII55 protein conserved region domain-containing protein</fullName>
    </recommendedName>
</protein>
<keyword evidence="9" id="KW-1185">Reference proteome</keyword>
<evidence type="ECO:0000256" key="6">
    <source>
        <dbReference type="SAM" id="MobiDB-lite"/>
    </source>
</evidence>
<dbReference type="InterPro" id="IPR037817">
    <property type="entry name" value="TAF7"/>
</dbReference>
<dbReference type="AlphaFoldDB" id="U6MBI0"/>
<dbReference type="RefSeq" id="XP_013337068.1">
    <property type="nucleotide sequence ID" value="XM_013481614.1"/>
</dbReference>
<accession>U6MBI0</accession>
<reference evidence="8" key="2">
    <citation type="submission" date="2013-10" db="EMBL/GenBank/DDBJ databases">
        <authorList>
            <person name="Aslett M."/>
        </authorList>
    </citation>
    <scope>NUCLEOTIDE SEQUENCE [LARGE SCALE GENOMIC DNA]</scope>
    <source>
        <strain evidence="8">Weybridge</strain>
    </source>
</reference>
<comment type="subcellular location">
    <subcellularLocation>
        <location evidence="1">Nucleus</location>
    </subcellularLocation>
</comment>
<sequence>MEDWRGYPAESRPDSSPSSLLDGGSSDVISYTQRSQAAESIFLSQQQQQQQQQQQVIPQQFTQHQYVPQQMYSTQQQQGYPSQPGMTEQQQALEMADYMEKEQQREREIARKQQTALRRGLLSVSELEDWMSEDCPQLDRQTLIRFPPEVAETLRQRLHNAAAAAAAATAEGIDPPDPGAAALGLTIIPRPDYNYRAFDVKVSGYRGRLRGILVELPTLIETYKAVDSDILFKSGDVCQMLYVFDPQVNNLDLGSLCDKQQWEWRAGLTPPTHRIRSRKFKNIDLFDREEIRDAELEVLQASIHRTFLEKNASLHAKGVSATSPVALLLFMFLSTPFSVDSLTSCNAACLVVWSRAQLLHGLRRDTYEIEVHTELEMLEARKKEQEQQELQQQGTSAPDGPRVERVVLTTEDVTELLNMVDEDDEYLSDASDILFSIQSDNVSQPGADPNSRSRRGKVGVPGGLSRFASVGNGGPQEADSPPAGMLTPTSQLQMQMQMSQHQQLQQQLLVQQQGQQLLHGIPEGLALGAEVDDAEERERLRLRKERRKQKKDRKRARREQKLQQQQQQQQAALVQGLASDQVEPHHVPLQQGPAVAALGEASAVGCNEDGNFDGMSSVGSADVQ</sequence>
<feature type="region of interest" description="Disordered" evidence="6">
    <location>
        <begin position="438"/>
        <end position="487"/>
    </location>
</feature>
<feature type="domain" description="TAFII55 protein conserved region" evidence="7">
    <location>
        <begin position="138"/>
        <end position="312"/>
    </location>
</feature>
<dbReference type="GO" id="GO:0016251">
    <property type="term" value="F:RNA polymerase II general transcription initiation factor activity"/>
    <property type="evidence" value="ECO:0007669"/>
    <property type="project" value="TreeGrafter"/>
</dbReference>
<evidence type="ECO:0000259" key="7">
    <source>
        <dbReference type="SMART" id="SM01370"/>
    </source>
</evidence>
<feature type="region of interest" description="Disordered" evidence="6">
    <location>
        <begin position="1"/>
        <end position="27"/>
    </location>
</feature>
<dbReference type="EMBL" id="HG721848">
    <property type="protein sequence ID" value="CDJ60418.1"/>
    <property type="molecule type" value="Genomic_DNA"/>
</dbReference>
<evidence type="ECO:0000313" key="9">
    <source>
        <dbReference type="Proteomes" id="UP000030763"/>
    </source>
</evidence>
<name>U6MBI0_EIMMA</name>
<dbReference type="Proteomes" id="UP000030763">
    <property type="component" value="Unassembled WGS sequence"/>
</dbReference>
<evidence type="ECO:0000313" key="8">
    <source>
        <dbReference type="EMBL" id="CDJ60418.1"/>
    </source>
</evidence>
<dbReference type="GeneID" id="25337022"/>
<proteinExistence type="inferred from homology"/>
<gene>
    <name evidence="8" type="ORF">EMWEY_00030360</name>
</gene>
<dbReference type="PANTHER" id="PTHR12228:SF0">
    <property type="entry name" value="TATA-BOX BINDING PROTEIN ASSOCIATED FACTOR 7"/>
    <property type="match status" value="1"/>
</dbReference>
<reference evidence="8" key="1">
    <citation type="submission" date="2013-10" db="EMBL/GenBank/DDBJ databases">
        <title>Genomic analysis of the causative agents of coccidiosis in chickens.</title>
        <authorList>
            <person name="Reid A.J."/>
            <person name="Blake D."/>
            <person name="Billington K."/>
            <person name="Browne H."/>
            <person name="Dunn M."/>
            <person name="Hung S."/>
            <person name="Kawahara F."/>
            <person name="Miranda-Saavedra D."/>
            <person name="Mourier T."/>
            <person name="Nagra H."/>
            <person name="Otto T.D."/>
            <person name="Rawlings N."/>
            <person name="Sanchez A."/>
            <person name="Sanders M."/>
            <person name="Subramaniam C."/>
            <person name="Tay Y."/>
            <person name="Dear P."/>
            <person name="Doerig C."/>
            <person name="Gruber A."/>
            <person name="Parkinson J."/>
            <person name="Shirley M."/>
            <person name="Wan K.L."/>
            <person name="Berriman M."/>
            <person name="Tomley F."/>
            <person name="Pain A."/>
        </authorList>
    </citation>
    <scope>NUCLEOTIDE SEQUENCE [LARGE SCALE GENOMIC DNA]</scope>
    <source>
        <strain evidence="8">Weybridge</strain>
    </source>
</reference>
<dbReference type="GO" id="GO:0051123">
    <property type="term" value="P:RNA polymerase II preinitiation complex assembly"/>
    <property type="evidence" value="ECO:0007669"/>
    <property type="project" value="TreeGrafter"/>
</dbReference>
<keyword evidence="4" id="KW-0804">Transcription</keyword>
<dbReference type="OMA" id="QWEWRAG"/>
<dbReference type="Pfam" id="PF04658">
    <property type="entry name" value="TAFII55_N"/>
    <property type="match status" value="1"/>
</dbReference>
<evidence type="ECO:0000256" key="5">
    <source>
        <dbReference type="ARBA" id="ARBA00023242"/>
    </source>
</evidence>
<dbReference type="SUPFAM" id="SSF81995">
    <property type="entry name" value="beta-sandwich domain of Sec23/24"/>
    <property type="match status" value="1"/>
</dbReference>
<evidence type="ECO:0000256" key="3">
    <source>
        <dbReference type="ARBA" id="ARBA00023015"/>
    </source>
</evidence>
<organism evidence="8 9">
    <name type="scientific">Eimeria maxima</name>
    <name type="common">Coccidian parasite</name>
    <dbReference type="NCBI Taxonomy" id="5804"/>
    <lineage>
        <taxon>Eukaryota</taxon>
        <taxon>Sar</taxon>
        <taxon>Alveolata</taxon>
        <taxon>Apicomplexa</taxon>
        <taxon>Conoidasida</taxon>
        <taxon>Coccidia</taxon>
        <taxon>Eucoccidiorida</taxon>
        <taxon>Eimeriorina</taxon>
        <taxon>Eimeriidae</taxon>
        <taxon>Eimeria</taxon>
    </lineage>
</organism>
<dbReference type="InterPro" id="IPR006751">
    <property type="entry name" value="TAFII55_prot_cons_reg"/>
</dbReference>
<feature type="compositionally biased region" description="Low complexity" evidence="6">
    <location>
        <begin position="562"/>
        <end position="578"/>
    </location>
</feature>
<dbReference type="PANTHER" id="PTHR12228">
    <property type="entry name" value="TRANSCRIPTION INITIATION FACTOR TFIID 55 KD SUBUNIT-RELATED"/>
    <property type="match status" value="1"/>
</dbReference>
<dbReference type="OrthoDB" id="153872at2759"/>
<keyword evidence="3" id="KW-0805">Transcription regulation</keyword>
<feature type="region of interest" description="Disordered" evidence="6">
    <location>
        <begin position="543"/>
        <end position="585"/>
    </location>
</feature>
<dbReference type="GO" id="GO:0005669">
    <property type="term" value="C:transcription factor TFIID complex"/>
    <property type="evidence" value="ECO:0007669"/>
    <property type="project" value="InterPro"/>
</dbReference>
<feature type="region of interest" description="Disordered" evidence="6">
    <location>
        <begin position="604"/>
        <end position="624"/>
    </location>
</feature>
<evidence type="ECO:0000256" key="1">
    <source>
        <dbReference type="ARBA" id="ARBA00004123"/>
    </source>
</evidence>
<evidence type="ECO:0000256" key="4">
    <source>
        <dbReference type="ARBA" id="ARBA00023163"/>
    </source>
</evidence>
<evidence type="ECO:0000256" key="2">
    <source>
        <dbReference type="ARBA" id="ARBA00009368"/>
    </source>
</evidence>
<feature type="compositionally biased region" description="Basic residues" evidence="6">
    <location>
        <begin position="543"/>
        <end position="558"/>
    </location>
</feature>
<feature type="compositionally biased region" description="Low complexity" evidence="6">
    <location>
        <begin position="14"/>
        <end position="26"/>
    </location>
</feature>
<feature type="region of interest" description="Disordered" evidence="6">
    <location>
        <begin position="382"/>
        <end position="403"/>
    </location>
</feature>
<dbReference type="CDD" id="cd08047">
    <property type="entry name" value="TAF7"/>
    <property type="match status" value="1"/>
</dbReference>